<evidence type="ECO:0000313" key="1">
    <source>
        <dbReference type="EMBL" id="MBC9718026.1"/>
    </source>
</evidence>
<sequence>MDLQPGRVAAMVAEASAAEGHVICHSTLGTAEPAICRGYADGPDRHRSLALRLARALGTLKEVDPP</sequence>
<keyword evidence="2" id="KW-1185">Reference proteome</keyword>
<organism evidence="1 2">
    <name type="scientific">Streptomyces polyasparticus</name>
    <dbReference type="NCBI Taxonomy" id="2767826"/>
    <lineage>
        <taxon>Bacteria</taxon>
        <taxon>Bacillati</taxon>
        <taxon>Actinomycetota</taxon>
        <taxon>Actinomycetes</taxon>
        <taxon>Kitasatosporales</taxon>
        <taxon>Streptomycetaceae</taxon>
        <taxon>Streptomyces</taxon>
    </lineage>
</organism>
<gene>
    <name evidence="1" type="ORF">H9Y04_36385</name>
</gene>
<proteinExistence type="predicted"/>
<accession>A0ABR7SR91</accession>
<protein>
    <submittedName>
        <fullName evidence="1">Uncharacterized protein</fullName>
    </submittedName>
</protein>
<name>A0ABR7SR91_9ACTN</name>
<reference evidence="1 2" key="1">
    <citation type="submission" date="2020-08" db="EMBL/GenBank/DDBJ databases">
        <title>Genemic of Streptomyces polyaspartic.</title>
        <authorList>
            <person name="Liu W."/>
        </authorList>
    </citation>
    <scope>NUCLEOTIDE SEQUENCE [LARGE SCALE GENOMIC DNA]</scope>
    <source>
        <strain evidence="1 2">TRM66268-LWL</strain>
    </source>
</reference>
<dbReference type="RefSeq" id="WP_187818466.1">
    <property type="nucleotide sequence ID" value="NZ_JACTVJ010000023.1"/>
</dbReference>
<dbReference type="Proteomes" id="UP000642284">
    <property type="component" value="Unassembled WGS sequence"/>
</dbReference>
<dbReference type="EMBL" id="JACTVJ010000023">
    <property type="protein sequence ID" value="MBC9718026.1"/>
    <property type="molecule type" value="Genomic_DNA"/>
</dbReference>
<evidence type="ECO:0000313" key="2">
    <source>
        <dbReference type="Proteomes" id="UP000642284"/>
    </source>
</evidence>
<comment type="caution">
    <text evidence="1">The sequence shown here is derived from an EMBL/GenBank/DDBJ whole genome shotgun (WGS) entry which is preliminary data.</text>
</comment>